<sequence length="112" mass="12366">MSPRKCTVYLVTFFAVLINCSGRLRPSAGSAASWPDGEYCIMPGRSLVCPKGFRMGSVSLAVQKYIGFGDTYRENGKDVRYIRLGQLGGFNFGYKPSDQAYTIQLNACCKSR</sequence>
<evidence type="ECO:0000256" key="1">
    <source>
        <dbReference type="SAM" id="SignalP"/>
    </source>
</evidence>
<protein>
    <recommendedName>
        <fullName evidence="4">Secreted protein</fullName>
    </recommendedName>
</protein>
<gene>
    <name evidence="2" type="ORF">GCK32_012213</name>
</gene>
<evidence type="ECO:0008006" key="4">
    <source>
        <dbReference type="Google" id="ProtNLM"/>
    </source>
</evidence>
<evidence type="ECO:0000313" key="3">
    <source>
        <dbReference type="Proteomes" id="UP001331761"/>
    </source>
</evidence>
<dbReference type="AlphaFoldDB" id="A0AAN8IM66"/>
<keyword evidence="1" id="KW-0732">Signal</keyword>
<name>A0AAN8IM66_TRICO</name>
<comment type="caution">
    <text evidence="2">The sequence shown here is derived from an EMBL/GenBank/DDBJ whole genome shotgun (WGS) entry which is preliminary data.</text>
</comment>
<dbReference type="EMBL" id="WIXE01012620">
    <property type="protein sequence ID" value="KAK5975783.1"/>
    <property type="molecule type" value="Genomic_DNA"/>
</dbReference>
<organism evidence="2 3">
    <name type="scientific">Trichostrongylus colubriformis</name>
    <name type="common">Black scour worm</name>
    <dbReference type="NCBI Taxonomy" id="6319"/>
    <lineage>
        <taxon>Eukaryota</taxon>
        <taxon>Metazoa</taxon>
        <taxon>Ecdysozoa</taxon>
        <taxon>Nematoda</taxon>
        <taxon>Chromadorea</taxon>
        <taxon>Rhabditida</taxon>
        <taxon>Rhabditina</taxon>
        <taxon>Rhabditomorpha</taxon>
        <taxon>Strongyloidea</taxon>
        <taxon>Trichostrongylidae</taxon>
        <taxon>Trichostrongylus</taxon>
    </lineage>
</organism>
<keyword evidence="3" id="KW-1185">Reference proteome</keyword>
<feature type="chain" id="PRO_5042847267" description="Secreted protein" evidence="1">
    <location>
        <begin position="23"/>
        <end position="112"/>
    </location>
</feature>
<proteinExistence type="predicted"/>
<reference evidence="2 3" key="1">
    <citation type="submission" date="2019-10" db="EMBL/GenBank/DDBJ databases">
        <title>Assembly and Annotation for the nematode Trichostrongylus colubriformis.</title>
        <authorList>
            <person name="Martin J."/>
        </authorList>
    </citation>
    <scope>NUCLEOTIDE SEQUENCE [LARGE SCALE GENOMIC DNA]</scope>
    <source>
        <strain evidence="2">G859</strain>
        <tissue evidence="2">Whole worm</tissue>
    </source>
</reference>
<accession>A0AAN8IM66</accession>
<feature type="signal peptide" evidence="1">
    <location>
        <begin position="1"/>
        <end position="22"/>
    </location>
</feature>
<dbReference type="Proteomes" id="UP001331761">
    <property type="component" value="Unassembled WGS sequence"/>
</dbReference>
<evidence type="ECO:0000313" key="2">
    <source>
        <dbReference type="EMBL" id="KAK5975783.1"/>
    </source>
</evidence>